<dbReference type="AlphaFoldDB" id="A0AAN9F5D4"/>
<keyword evidence="5 9" id="KW-0765">Sulfation</keyword>
<comment type="PTM">
    <text evidence="9">Sulfation is important for activity and for the binding to a putative membrane receptor.</text>
</comment>
<dbReference type="GO" id="GO:0005576">
    <property type="term" value="C:extracellular region"/>
    <property type="evidence" value="ECO:0007669"/>
    <property type="project" value="UniProtKB-SubCell"/>
</dbReference>
<evidence type="ECO:0000256" key="9">
    <source>
        <dbReference type="RuleBase" id="RU368031"/>
    </source>
</evidence>
<proteinExistence type="inferred from homology"/>
<comment type="similarity">
    <text evidence="2 9">Belongs to the phytosulfokine family.</text>
</comment>
<comment type="subcellular location">
    <subcellularLocation>
        <location evidence="1 9">Secreted</location>
    </subcellularLocation>
</comment>
<organism evidence="10 11">
    <name type="scientific">Crotalaria pallida</name>
    <name type="common">Smooth rattlebox</name>
    <name type="synonym">Crotalaria striata</name>
    <dbReference type="NCBI Taxonomy" id="3830"/>
    <lineage>
        <taxon>Eukaryota</taxon>
        <taxon>Viridiplantae</taxon>
        <taxon>Streptophyta</taxon>
        <taxon>Embryophyta</taxon>
        <taxon>Tracheophyta</taxon>
        <taxon>Spermatophyta</taxon>
        <taxon>Magnoliopsida</taxon>
        <taxon>eudicotyledons</taxon>
        <taxon>Gunneridae</taxon>
        <taxon>Pentapetalae</taxon>
        <taxon>rosids</taxon>
        <taxon>fabids</taxon>
        <taxon>Fabales</taxon>
        <taxon>Fabaceae</taxon>
        <taxon>Papilionoideae</taxon>
        <taxon>50 kb inversion clade</taxon>
        <taxon>genistoids sensu lato</taxon>
        <taxon>core genistoids</taxon>
        <taxon>Crotalarieae</taxon>
        <taxon>Crotalaria</taxon>
    </lineage>
</organism>
<protein>
    <recommendedName>
        <fullName evidence="9">Phytosulfokine</fullName>
    </recommendedName>
    <component>
        <recommendedName>
            <fullName evidence="9">Phytosulfokine-alpha</fullName>
            <shortName evidence="9">PSK-alpha</shortName>
            <shortName evidence="9">Phytosulfokine-a</shortName>
        </recommendedName>
    </component>
    <component>
        <recommendedName>
            <fullName evidence="9">Phytosulfokine-beta</fullName>
            <shortName evidence="9">PSK-beta</shortName>
            <shortName evidence="9">Phytosulfokine-b</shortName>
        </recommendedName>
    </component>
</protein>
<comment type="function">
    <text evidence="9">Promotes plant cell differentiation, organogenesis and somatic embryogenesis as well as cell proliferation.</text>
</comment>
<comment type="caution">
    <text evidence="10">The sequence shown here is derived from an EMBL/GenBank/DDBJ whole genome shotgun (WGS) entry which is preliminary data.</text>
</comment>
<keyword evidence="8 9" id="KW-0339">Growth factor</keyword>
<accession>A0AAN9F5D4</accession>
<evidence type="ECO:0000256" key="4">
    <source>
        <dbReference type="ARBA" id="ARBA00022525"/>
    </source>
</evidence>
<dbReference type="PANTHER" id="PTHR33285:SF46">
    <property type="entry name" value="PHYTOSULFOKINE"/>
    <property type="match status" value="1"/>
</dbReference>
<dbReference type="GO" id="GO:0008283">
    <property type="term" value="P:cell population proliferation"/>
    <property type="evidence" value="ECO:0007669"/>
    <property type="project" value="UniProtKB-UniRule"/>
</dbReference>
<feature type="chain" id="PRO_5042661303" description="Phytosulfokine" evidence="9">
    <location>
        <begin position="26"/>
        <end position="88"/>
    </location>
</feature>
<dbReference type="EMBL" id="JAYWIO010000004">
    <property type="protein sequence ID" value="KAK7269939.1"/>
    <property type="molecule type" value="Genomic_DNA"/>
</dbReference>
<dbReference type="InterPro" id="IPR009438">
    <property type="entry name" value="Phytosulfokine"/>
</dbReference>
<evidence type="ECO:0000256" key="2">
    <source>
        <dbReference type="ARBA" id="ARBA00010781"/>
    </source>
</evidence>
<keyword evidence="6 9" id="KW-0732">Signal</keyword>
<comment type="PTM">
    <text evidence="9">PSK-alpha is produced by endopeptidase digestion. PSK-beta is produced from PSK-alpha by exopeptidase digestion.</text>
</comment>
<dbReference type="GO" id="GO:0030154">
    <property type="term" value="P:cell differentiation"/>
    <property type="evidence" value="ECO:0007669"/>
    <property type="project" value="UniProtKB-UniRule"/>
</dbReference>
<evidence type="ECO:0000256" key="5">
    <source>
        <dbReference type="ARBA" id="ARBA00022641"/>
    </source>
</evidence>
<evidence type="ECO:0000256" key="8">
    <source>
        <dbReference type="ARBA" id="ARBA00023030"/>
    </source>
</evidence>
<dbReference type="Pfam" id="PF06404">
    <property type="entry name" value="PSK"/>
    <property type="match status" value="1"/>
</dbReference>
<evidence type="ECO:0000256" key="7">
    <source>
        <dbReference type="ARBA" id="ARBA00022782"/>
    </source>
</evidence>
<reference evidence="10 11" key="1">
    <citation type="submission" date="2024-01" db="EMBL/GenBank/DDBJ databases">
        <title>The genomes of 5 underutilized Papilionoideae crops provide insights into root nodulation and disease resistanc.</title>
        <authorList>
            <person name="Yuan L."/>
        </authorList>
    </citation>
    <scope>NUCLEOTIDE SEQUENCE [LARGE SCALE GENOMIC DNA]</scope>
    <source>
        <strain evidence="10">ZHUSHIDOU_FW_LH</strain>
        <tissue evidence="10">Leaf</tissue>
    </source>
</reference>
<keyword evidence="4 9" id="KW-0964">Secreted</keyword>
<evidence type="ECO:0000313" key="10">
    <source>
        <dbReference type="EMBL" id="KAK7269939.1"/>
    </source>
</evidence>
<evidence type="ECO:0000256" key="1">
    <source>
        <dbReference type="ARBA" id="ARBA00004613"/>
    </source>
</evidence>
<dbReference type="PANTHER" id="PTHR33285">
    <property type="entry name" value="PHYTOSULFOKINES 3"/>
    <property type="match status" value="1"/>
</dbReference>
<name>A0AAN9F5D4_CROPI</name>
<evidence type="ECO:0000256" key="6">
    <source>
        <dbReference type="ARBA" id="ARBA00022729"/>
    </source>
</evidence>
<evidence type="ECO:0000313" key="11">
    <source>
        <dbReference type="Proteomes" id="UP001372338"/>
    </source>
</evidence>
<dbReference type="Proteomes" id="UP001372338">
    <property type="component" value="Unassembled WGS sequence"/>
</dbReference>
<keyword evidence="3 9" id="KW-0217">Developmental protein</keyword>
<keyword evidence="7 9" id="KW-0221">Differentiation</keyword>
<sequence>MSYKVNANLCMAIFFFFLFLTFTFAARPSPAHSPSSPLISSKLQQGVLEDEKVDVVESCEGVKEEEDCLMRRTLVAHTDYIYTDNHKP</sequence>
<feature type="signal peptide" evidence="9">
    <location>
        <begin position="1"/>
        <end position="25"/>
    </location>
</feature>
<gene>
    <name evidence="10" type="ORF">RIF29_22758</name>
</gene>
<keyword evidence="11" id="KW-1185">Reference proteome</keyword>
<evidence type="ECO:0000256" key="3">
    <source>
        <dbReference type="ARBA" id="ARBA00022473"/>
    </source>
</evidence>
<dbReference type="GO" id="GO:0008083">
    <property type="term" value="F:growth factor activity"/>
    <property type="evidence" value="ECO:0007669"/>
    <property type="project" value="UniProtKB-UniRule"/>
</dbReference>